<accession>A0A835AG06</accession>
<dbReference type="PANTHER" id="PTHR32387">
    <property type="entry name" value="WU:FJ29H11"/>
    <property type="match status" value="1"/>
</dbReference>
<reference evidence="1" key="1">
    <citation type="submission" date="2020-07" db="EMBL/GenBank/DDBJ databases">
        <title>Genome sequence and genetic diversity analysis of an under-domesticated orphan crop, white fonio (Digitaria exilis).</title>
        <authorList>
            <person name="Bennetzen J.L."/>
            <person name="Chen S."/>
            <person name="Ma X."/>
            <person name="Wang X."/>
            <person name="Yssel A.E.J."/>
            <person name="Chaluvadi S.R."/>
            <person name="Johnson M."/>
            <person name="Gangashetty P."/>
            <person name="Hamidou F."/>
            <person name="Sanogo M.D."/>
            <person name="Zwaenepoel A."/>
            <person name="Wallace J."/>
            <person name="Van De Peer Y."/>
            <person name="Van Deynze A."/>
        </authorList>
    </citation>
    <scope>NUCLEOTIDE SEQUENCE</scope>
    <source>
        <tissue evidence="1">Leaves</tissue>
    </source>
</reference>
<evidence type="ECO:0000313" key="2">
    <source>
        <dbReference type="Proteomes" id="UP000636709"/>
    </source>
</evidence>
<name>A0A835AG06_9POAL</name>
<sequence length="798" mass="90208">MNNDPKASKISQISISSEVDYRTRKDIDAESYTLHLAMDENSKGQEKECTYYMWKQKFAVKPECKIQKRMEVDRWVVTLAFPQGQRLGRRAQSPGVYAFLPTEMVTNLPFIIQADFLLASSQEPILFDSQWNRGILECVPYAFVNAFGALLKLSSDAPIFALPPIFRSPANSILFTSDWQDASVISILPFIDTVFCGIDIADFRSELQLFGSVDFKQSYQLVVDNFRFSKDTITPSATILILKCIRYAEESQNFVERLKDLRWLKTDVGFRAPHEVFLVDDDWKCLLNVVDKVPLLDLEFYGDEIKLYKEELSKTGLIACLKEASKIIAHHAKKLVQTSSFTKERALALLGCYRDLSTKHGRLPVHLANFMHREKWLHTSLGFRAPKEAIFFSSAWEPVASISSLPFIDDSNMQYGLGEEIHGYRNELIALGSKVGLEQGASFVIYGLNITHDGSAVTPEALISLLKCIRRWRENGTALPQSFMSAINMKWFNTTVGYRHPTGCILFDSVCSSHVERDDGPFIDEVSYGHEIVSYESELQAIGVIVNARAGCALTAQHLQSLSNVDKISMIDSYLKAFRWKPRYTSDDWIWIPQEADKGQWVKPYSCVLYDRDSLFGSQLHVLVKWYSSKLLRYFNTVFGVKLIQLSVIIASSGLNDIYSSISVQKISKATAREESEHLKMEYVNIIHKSTVIEPGLLRIILAFLADPIVDISAEKRHEMVSGLINVLVYETSMPLTASYQVGLSSGRSMTVTSVGSFCWDRENSSLFVTKTDVPGSVTNVRKMEYAVCFTEEISNVV</sequence>
<dbReference type="PANTHER" id="PTHR32387:SF9">
    <property type="entry name" value="RING-TYPE DOMAIN-CONTAINING PROTEIN"/>
    <property type="match status" value="1"/>
</dbReference>
<organism evidence="1 2">
    <name type="scientific">Digitaria exilis</name>
    <dbReference type="NCBI Taxonomy" id="1010633"/>
    <lineage>
        <taxon>Eukaryota</taxon>
        <taxon>Viridiplantae</taxon>
        <taxon>Streptophyta</taxon>
        <taxon>Embryophyta</taxon>
        <taxon>Tracheophyta</taxon>
        <taxon>Spermatophyta</taxon>
        <taxon>Magnoliopsida</taxon>
        <taxon>Liliopsida</taxon>
        <taxon>Poales</taxon>
        <taxon>Poaceae</taxon>
        <taxon>PACMAD clade</taxon>
        <taxon>Panicoideae</taxon>
        <taxon>Panicodae</taxon>
        <taxon>Paniceae</taxon>
        <taxon>Anthephorinae</taxon>
        <taxon>Digitaria</taxon>
    </lineage>
</organism>
<proteinExistence type="predicted"/>
<dbReference type="Proteomes" id="UP000636709">
    <property type="component" value="Unassembled WGS sequence"/>
</dbReference>
<evidence type="ECO:0000313" key="1">
    <source>
        <dbReference type="EMBL" id="KAF8659742.1"/>
    </source>
</evidence>
<dbReference type="AlphaFoldDB" id="A0A835AG06"/>
<comment type="caution">
    <text evidence="1">The sequence shown here is derived from an EMBL/GenBank/DDBJ whole genome shotgun (WGS) entry which is preliminary data.</text>
</comment>
<keyword evidence="2" id="KW-1185">Reference proteome</keyword>
<dbReference type="EMBL" id="JACEFO010002453">
    <property type="protein sequence ID" value="KAF8659742.1"/>
    <property type="molecule type" value="Genomic_DNA"/>
</dbReference>
<gene>
    <name evidence="1" type="ORF">HU200_058203</name>
</gene>
<protein>
    <submittedName>
        <fullName evidence="1">Uncharacterized protein</fullName>
    </submittedName>
</protein>
<dbReference type="OrthoDB" id="1262810at2759"/>
<dbReference type="InterPro" id="IPR052957">
    <property type="entry name" value="Auxin_embryo_med"/>
</dbReference>